<dbReference type="KEGG" id="nsh:GXM_08221"/>
<evidence type="ECO:0000313" key="1">
    <source>
        <dbReference type="EMBL" id="QFS50727.1"/>
    </source>
</evidence>
<dbReference type="EMBL" id="CP045227">
    <property type="protein sequence ID" value="QFS50727.1"/>
    <property type="molecule type" value="Genomic_DNA"/>
</dbReference>
<proteinExistence type="predicted"/>
<dbReference type="AlphaFoldDB" id="A0A5P8WD30"/>
<dbReference type="Proteomes" id="UP000326678">
    <property type="component" value="Chromosome Gxm2"/>
</dbReference>
<accession>A0A5P8WD30</accession>
<evidence type="ECO:0000313" key="2">
    <source>
        <dbReference type="Proteomes" id="UP000326678"/>
    </source>
</evidence>
<name>A0A5P8WD30_9NOSO</name>
<organism evidence="1 2">
    <name type="scientific">Nostoc sphaeroides CCNUC1</name>
    <dbReference type="NCBI Taxonomy" id="2653204"/>
    <lineage>
        <taxon>Bacteria</taxon>
        <taxon>Bacillati</taxon>
        <taxon>Cyanobacteriota</taxon>
        <taxon>Cyanophyceae</taxon>
        <taxon>Nostocales</taxon>
        <taxon>Nostocaceae</taxon>
        <taxon>Nostoc</taxon>
    </lineage>
</organism>
<keyword evidence="2" id="KW-1185">Reference proteome</keyword>
<gene>
    <name evidence="1" type="ORF">GXM_08221</name>
</gene>
<reference evidence="1 2" key="1">
    <citation type="submission" date="2019-10" db="EMBL/GenBank/DDBJ databases">
        <title>Genomic and transcriptomic insights into the perfect genentic adaptation of a filamentous nitrogen-fixing cyanobacterium to rice fields.</title>
        <authorList>
            <person name="Chen Z."/>
        </authorList>
    </citation>
    <scope>NUCLEOTIDE SEQUENCE [LARGE SCALE GENOMIC DNA]</scope>
    <source>
        <strain evidence="1">CCNUC1</strain>
    </source>
</reference>
<protein>
    <submittedName>
        <fullName evidence="1">Uncharacterized protein</fullName>
    </submittedName>
</protein>
<sequence>MVFLTAGGMKTELKEFTILLSGDRIIPFHEIIDTNHYSCSPCKNLYQS</sequence>